<name>A0A8F4KIN4_9BURK</name>
<geneLocation type="plasmid" evidence="2 3">
    <name>pl3WSM5005</name>
</geneLocation>
<feature type="transmembrane region" description="Helical" evidence="1">
    <location>
        <begin position="12"/>
        <end position="34"/>
    </location>
</feature>
<gene>
    <name evidence="2" type="ORF">BJG93_36575</name>
</gene>
<keyword evidence="1" id="KW-1133">Transmembrane helix</keyword>
<evidence type="ECO:0000313" key="3">
    <source>
        <dbReference type="Proteomes" id="UP000179860"/>
    </source>
</evidence>
<evidence type="ECO:0000313" key="2">
    <source>
        <dbReference type="EMBL" id="QXE07363.1"/>
    </source>
</evidence>
<dbReference type="Proteomes" id="UP000179860">
    <property type="component" value="Plasmid pl3WSM5005"/>
</dbReference>
<keyword evidence="1" id="KW-0812">Transmembrane</keyword>
<dbReference type="KEGG" id="pspw:BJG93_36575"/>
<reference evidence="2" key="1">
    <citation type="submission" date="2016-09" db="EMBL/GenBank/DDBJ databases">
        <title>The Complete Genome of Burkholderia sprentiae wsm5005.</title>
        <authorList>
            <person name="De Meyer S."/>
            <person name="Wang P."/>
            <person name="Terpolilli J."/>
        </authorList>
    </citation>
    <scope>NUCLEOTIDE SEQUENCE [LARGE SCALE GENOMIC DNA]</scope>
    <source>
        <strain evidence="2">WSM5005</strain>
    </source>
</reference>
<protein>
    <submittedName>
        <fullName evidence="2">Uncharacterized protein</fullName>
    </submittedName>
</protein>
<sequence>MQSSEHRVVKGVIVATVVMLVVMGVTDVETYSWLKSLASNAYNAANRAWHM</sequence>
<keyword evidence="3" id="KW-1185">Reference proteome</keyword>
<keyword evidence="1" id="KW-0472">Membrane</keyword>
<evidence type="ECO:0000256" key="1">
    <source>
        <dbReference type="SAM" id="Phobius"/>
    </source>
</evidence>
<dbReference type="RefSeq" id="WP_154677417.1">
    <property type="nucleotide sequence ID" value="NZ_AXBN01000062.1"/>
</dbReference>
<accession>A0A8F4KIN4</accession>
<dbReference type="AlphaFoldDB" id="A0A8F4KIN4"/>
<dbReference type="EMBL" id="CP017564">
    <property type="protein sequence ID" value="QXE07363.1"/>
    <property type="molecule type" value="Genomic_DNA"/>
</dbReference>
<keyword evidence="2" id="KW-0614">Plasmid</keyword>
<proteinExistence type="predicted"/>
<organism evidence="2 3">
    <name type="scientific">Paraburkholderia sprentiae WSM5005</name>
    <dbReference type="NCBI Taxonomy" id="754502"/>
    <lineage>
        <taxon>Bacteria</taxon>
        <taxon>Pseudomonadati</taxon>
        <taxon>Pseudomonadota</taxon>
        <taxon>Betaproteobacteria</taxon>
        <taxon>Burkholderiales</taxon>
        <taxon>Burkholderiaceae</taxon>
        <taxon>Paraburkholderia</taxon>
    </lineage>
</organism>